<dbReference type="EMBL" id="BMJT01000011">
    <property type="protein sequence ID" value="GGG31578.1"/>
    <property type="molecule type" value="Genomic_DNA"/>
</dbReference>
<feature type="transmembrane region" description="Helical" evidence="19">
    <location>
        <begin position="140"/>
        <end position="161"/>
    </location>
</feature>
<evidence type="ECO:0000256" key="2">
    <source>
        <dbReference type="ARBA" id="ARBA00004651"/>
    </source>
</evidence>
<evidence type="ECO:0000256" key="19">
    <source>
        <dbReference type="HAMAP-Rule" id="MF_00719"/>
    </source>
</evidence>
<accession>A0A917G9U2</accession>
<comment type="pathway">
    <text evidence="3 19">Cofactor biosynthesis; adenosylcobalamin biosynthesis; adenosylcobalamin from cob(II)yrinate a,c-diamide: step 7/7.</text>
</comment>
<keyword evidence="9 19" id="KW-0808">Transferase</keyword>
<gene>
    <name evidence="19 20" type="primary">cobS</name>
    <name evidence="20" type="ORF">GCM10007425_27750</name>
</gene>
<name>A0A917G9U2_9BACI</name>
<dbReference type="GO" id="GO:0051073">
    <property type="term" value="F:adenosylcobinamide-GDP ribazoletransferase activity"/>
    <property type="evidence" value="ECO:0007669"/>
    <property type="project" value="UniProtKB-UniRule"/>
</dbReference>
<keyword evidence="21" id="KW-1185">Reference proteome</keyword>
<evidence type="ECO:0000256" key="8">
    <source>
        <dbReference type="ARBA" id="ARBA00022573"/>
    </source>
</evidence>
<dbReference type="EC" id="2.7.8.26" evidence="5 19"/>
<feature type="transmembrane region" description="Helical" evidence="19">
    <location>
        <begin position="111"/>
        <end position="134"/>
    </location>
</feature>
<evidence type="ECO:0000256" key="11">
    <source>
        <dbReference type="ARBA" id="ARBA00022842"/>
    </source>
</evidence>
<reference evidence="20" key="2">
    <citation type="submission" date="2020-09" db="EMBL/GenBank/DDBJ databases">
        <authorList>
            <person name="Sun Q."/>
            <person name="Zhou Y."/>
        </authorList>
    </citation>
    <scope>NUCLEOTIDE SEQUENCE</scope>
    <source>
        <strain evidence="20">CGMCC 1.15760</strain>
    </source>
</reference>
<dbReference type="GO" id="GO:0008818">
    <property type="term" value="F:cobalamin 5'-phosphate synthase activity"/>
    <property type="evidence" value="ECO:0007669"/>
    <property type="project" value="UniProtKB-UniRule"/>
</dbReference>
<dbReference type="GO" id="GO:0009236">
    <property type="term" value="P:cobalamin biosynthetic process"/>
    <property type="evidence" value="ECO:0007669"/>
    <property type="project" value="UniProtKB-UniRule"/>
</dbReference>
<evidence type="ECO:0000256" key="14">
    <source>
        <dbReference type="ARBA" id="ARBA00025228"/>
    </source>
</evidence>
<dbReference type="InterPro" id="IPR003805">
    <property type="entry name" value="CobS"/>
</dbReference>
<keyword evidence="7 19" id="KW-1003">Cell membrane</keyword>
<evidence type="ECO:0000313" key="20">
    <source>
        <dbReference type="EMBL" id="GGG31578.1"/>
    </source>
</evidence>
<dbReference type="AlphaFoldDB" id="A0A917G9U2"/>
<comment type="catalytic activity">
    <reaction evidence="18 19">
        <text>alpha-ribazole 5'-phosphate + adenosylcob(III)inamide-GDP = adenosylcob(III)alamin 5'-phosphate + GMP + H(+)</text>
        <dbReference type="Rhea" id="RHEA:23560"/>
        <dbReference type="ChEBI" id="CHEBI:15378"/>
        <dbReference type="ChEBI" id="CHEBI:57918"/>
        <dbReference type="ChEBI" id="CHEBI:58115"/>
        <dbReference type="ChEBI" id="CHEBI:60487"/>
        <dbReference type="ChEBI" id="CHEBI:60493"/>
        <dbReference type="EC" id="2.7.8.26"/>
    </reaction>
</comment>
<evidence type="ECO:0000256" key="4">
    <source>
        <dbReference type="ARBA" id="ARBA00010561"/>
    </source>
</evidence>
<comment type="subcellular location">
    <subcellularLocation>
        <location evidence="2 19">Cell membrane</location>
        <topology evidence="2 19">Multi-pass membrane protein</topology>
    </subcellularLocation>
</comment>
<keyword evidence="12 19" id="KW-1133">Transmembrane helix</keyword>
<protein>
    <recommendedName>
        <fullName evidence="6 19">Adenosylcobinamide-GDP ribazoletransferase</fullName>
        <ecNumber evidence="5 19">2.7.8.26</ecNumber>
    </recommendedName>
    <alternativeName>
        <fullName evidence="16 19">Cobalamin synthase</fullName>
    </alternativeName>
    <alternativeName>
        <fullName evidence="15 19">Cobalamin-5'-phosphate synthase</fullName>
    </alternativeName>
</protein>
<keyword evidence="8 19" id="KW-0169">Cobalamin biosynthesis</keyword>
<keyword evidence="11 19" id="KW-0460">Magnesium</keyword>
<evidence type="ECO:0000256" key="1">
    <source>
        <dbReference type="ARBA" id="ARBA00001946"/>
    </source>
</evidence>
<comment type="cofactor">
    <cofactor evidence="1 19">
        <name>Mg(2+)</name>
        <dbReference type="ChEBI" id="CHEBI:18420"/>
    </cofactor>
</comment>
<feature type="transmembrane region" description="Helical" evidence="19">
    <location>
        <begin position="207"/>
        <end position="224"/>
    </location>
</feature>
<feature type="transmembrane region" description="Helical" evidence="19">
    <location>
        <begin position="68"/>
        <end position="87"/>
    </location>
</feature>
<evidence type="ECO:0000256" key="10">
    <source>
        <dbReference type="ARBA" id="ARBA00022692"/>
    </source>
</evidence>
<feature type="transmembrane region" description="Helical" evidence="19">
    <location>
        <begin position="236"/>
        <end position="256"/>
    </location>
</feature>
<evidence type="ECO:0000256" key="17">
    <source>
        <dbReference type="ARBA" id="ARBA00048623"/>
    </source>
</evidence>
<evidence type="ECO:0000256" key="13">
    <source>
        <dbReference type="ARBA" id="ARBA00023136"/>
    </source>
</evidence>
<feature type="transmembrane region" description="Helical" evidence="19">
    <location>
        <begin position="182"/>
        <end position="201"/>
    </location>
</feature>
<dbReference type="Proteomes" id="UP000616608">
    <property type="component" value="Unassembled WGS sequence"/>
</dbReference>
<keyword evidence="13 19" id="KW-0472">Membrane</keyword>
<evidence type="ECO:0000256" key="12">
    <source>
        <dbReference type="ARBA" id="ARBA00022989"/>
    </source>
</evidence>
<proteinExistence type="inferred from homology"/>
<comment type="catalytic activity">
    <reaction evidence="17 19">
        <text>alpha-ribazole + adenosylcob(III)inamide-GDP = adenosylcob(III)alamin + GMP + H(+)</text>
        <dbReference type="Rhea" id="RHEA:16049"/>
        <dbReference type="ChEBI" id="CHEBI:10329"/>
        <dbReference type="ChEBI" id="CHEBI:15378"/>
        <dbReference type="ChEBI" id="CHEBI:18408"/>
        <dbReference type="ChEBI" id="CHEBI:58115"/>
        <dbReference type="ChEBI" id="CHEBI:60487"/>
        <dbReference type="EC" id="2.7.8.26"/>
    </reaction>
</comment>
<reference evidence="20" key="1">
    <citation type="journal article" date="2014" name="Int. J. Syst. Evol. Microbiol.">
        <title>Complete genome sequence of Corynebacterium casei LMG S-19264T (=DSM 44701T), isolated from a smear-ripened cheese.</title>
        <authorList>
            <consortium name="US DOE Joint Genome Institute (JGI-PGF)"/>
            <person name="Walter F."/>
            <person name="Albersmeier A."/>
            <person name="Kalinowski J."/>
            <person name="Ruckert C."/>
        </authorList>
    </citation>
    <scope>NUCLEOTIDE SEQUENCE</scope>
    <source>
        <strain evidence="20">CGMCC 1.15760</strain>
    </source>
</reference>
<feature type="transmembrane region" description="Helical" evidence="19">
    <location>
        <begin position="31"/>
        <end position="56"/>
    </location>
</feature>
<sequence>MKVLLQSIGLALQFFTIIPLKRELPLTRRHVTMMFMLLASIGLLIGVLAASVHVIVSQTSWQPLTQAFFTMLALVVLTGGLHIDGLIDTGDAFFSYRDPVRRLSILDDPRVGAFGVLTVLTWLVTKLVVLQQLYADHALAVWMLILLPIVTRSMMALFFTTTPCAKEKGLAHFFKTTSNGRYILVSYSFITMIVLGIFTWWTASIVPLILISIALLATMWYRSFAIKNFGGLSGDLLGAWIEGLEVILWLVILFVYM</sequence>
<evidence type="ECO:0000256" key="18">
    <source>
        <dbReference type="ARBA" id="ARBA00049504"/>
    </source>
</evidence>
<comment type="function">
    <text evidence="14 19">Joins adenosylcobinamide-GDP and alpha-ribazole to generate adenosylcobalamin (Ado-cobalamin). Also synthesizes adenosylcobalamin 5'-phosphate from adenosylcobinamide-GDP and alpha-ribazole 5'-phosphate.</text>
</comment>
<evidence type="ECO:0000313" key="21">
    <source>
        <dbReference type="Proteomes" id="UP000616608"/>
    </source>
</evidence>
<evidence type="ECO:0000256" key="16">
    <source>
        <dbReference type="ARBA" id="ARBA00032853"/>
    </source>
</evidence>
<comment type="caution">
    <text evidence="20">The sequence shown here is derived from an EMBL/GenBank/DDBJ whole genome shotgun (WGS) entry which is preliminary data.</text>
</comment>
<evidence type="ECO:0000256" key="6">
    <source>
        <dbReference type="ARBA" id="ARBA00015850"/>
    </source>
</evidence>
<organism evidence="20 21">
    <name type="scientific">Lysinibacillus alkalisoli</name>
    <dbReference type="NCBI Taxonomy" id="1911548"/>
    <lineage>
        <taxon>Bacteria</taxon>
        <taxon>Bacillati</taxon>
        <taxon>Bacillota</taxon>
        <taxon>Bacilli</taxon>
        <taxon>Bacillales</taxon>
        <taxon>Bacillaceae</taxon>
        <taxon>Lysinibacillus</taxon>
    </lineage>
</organism>
<evidence type="ECO:0000256" key="9">
    <source>
        <dbReference type="ARBA" id="ARBA00022679"/>
    </source>
</evidence>
<dbReference type="NCBIfam" id="TIGR00317">
    <property type="entry name" value="cobS"/>
    <property type="match status" value="1"/>
</dbReference>
<evidence type="ECO:0000256" key="5">
    <source>
        <dbReference type="ARBA" id="ARBA00013200"/>
    </source>
</evidence>
<dbReference type="PANTHER" id="PTHR34148:SF1">
    <property type="entry name" value="ADENOSYLCOBINAMIDE-GDP RIBAZOLETRANSFERASE"/>
    <property type="match status" value="1"/>
</dbReference>
<keyword evidence="10 19" id="KW-0812">Transmembrane</keyword>
<comment type="similarity">
    <text evidence="4 19">Belongs to the CobS family.</text>
</comment>
<dbReference type="HAMAP" id="MF_00719">
    <property type="entry name" value="CobS"/>
    <property type="match status" value="1"/>
</dbReference>
<evidence type="ECO:0000256" key="15">
    <source>
        <dbReference type="ARBA" id="ARBA00032605"/>
    </source>
</evidence>
<dbReference type="PANTHER" id="PTHR34148">
    <property type="entry name" value="ADENOSYLCOBINAMIDE-GDP RIBAZOLETRANSFERASE"/>
    <property type="match status" value="1"/>
</dbReference>
<dbReference type="GO" id="GO:0005886">
    <property type="term" value="C:plasma membrane"/>
    <property type="evidence" value="ECO:0007669"/>
    <property type="project" value="UniProtKB-SubCell"/>
</dbReference>
<evidence type="ECO:0000256" key="7">
    <source>
        <dbReference type="ARBA" id="ARBA00022475"/>
    </source>
</evidence>
<dbReference type="RefSeq" id="WP_188615665.1">
    <property type="nucleotide sequence ID" value="NZ_BMJT01000011.1"/>
</dbReference>
<evidence type="ECO:0000256" key="3">
    <source>
        <dbReference type="ARBA" id="ARBA00004663"/>
    </source>
</evidence>
<dbReference type="Pfam" id="PF02654">
    <property type="entry name" value="CobS"/>
    <property type="match status" value="1"/>
</dbReference>